<dbReference type="PANTHER" id="PTHR23185">
    <property type="entry name" value="PROTEIN VIRILIZER HOMOLOG"/>
    <property type="match status" value="1"/>
</dbReference>
<comment type="similarity">
    <text evidence="8">Belongs to the DExH box helicase family.</text>
</comment>
<gene>
    <name evidence="13" type="ORF">Scep_003444</name>
</gene>
<dbReference type="GO" id="GO:0003724">
    <property type="term" value="F:RNA helicase activity"/>
    <property type="evidence" value="ECO:0007669"/>
    <property type="project" value="UniProtKB-EC"/>
</dbReference>
<dbReference type="InterPro" id="IPR007502">
    <property type="entry name" value="Helicase-assoc_dom"/>
</dbReference>
<dbReference type="FunFam" id="1.20.120.1080:FF:000002">
    <property type="entry name" value="Putative ATP-dependent RNA helicase DHX36"/>
    <property type="match status" value="1"/>
</dbReference>
<dbReference type="Pfam" id="PF21010">
    <property type="entry name" value="HA2_C"/>
    <property type="match status" value="1"/>
</dbReference>
<feature type="region of interest" description="Disordered" evidence="10">
    <location>
        <begin position="3326"/>
        <end position="3354"/>
    </location>
</feature>
<keyword evidence="5" id="KW-0067">ATP-binding</keyword>
<dbReference type="GO" id="GO:0016787">
    <property type="term" value="F:hydrolase activity"/>
    <property type="evidence" value="ECO:0007669"/>
    <property type="project" value="UniProtKB-KW"/>
</dbReference>
<dbReference type="Gene3D" id="1.20.120.1080">
    <property type="match status" value="1"/>
</dbReference>
<feature type="compositionally biased region" description="Low complexity" evidence="10">
    <location>
        <begin position="3420"/>
        <end position="3433"/>
    </location>
</feature>
<dbReference type="SUPFAM" id="SSF52540">
    <property type="entry name" value="P-loop containing nucleoside triphosphate hydrolases"/>
    <property type="match status" value="1"/>
</dbReference>
<protein>
    <recommendedName>
        <fullName evidence="1">RNA helicase</fullName>
        <ecNumber evidence="1">3.6.4.13</ecNumber>
    </recommendedName>
</protein>
<dbReference type="GO" id="GO:0008380">
    <property type="term" value="P:RNA splicing"/>
    <property type="evidence" value="ECO:0007669"/>
    <property type="project" value="UniProtKB-KW"/>
</dbReference>
<dbReference type="InterPro" id="IPR026736">
    <property type="entry name" value="Virilizer"/>
</dbReference>
<keyword evidence="14" id="KW-1185">Reference proteome</keyword>
<comment type="catalytic activity">
    <reaction evidence="7">
        <text>ATP + H2O = ADP + phosphate + H(+)</text>
        <dbReference type="Rhea" id="RHEA:13065"/>
        <dbReference type="ChEBI" id="CHEBI:15377"/>
        <dbReference type="ChEBI" id="CHEBI:15378"/>
        <dbReference type="ChEBI" id="CHEBI:30616"/>
        <dbReference type="ChEBI" id="CHEBI:43474"/>
        <dbReference type="ChEBI" id="CHEBI:456216"/>
        <dbReference type="EC" id="3.6.4.13"/>
    </reaction>
</comment>
<keyword evidence="2" id="KW-0547">Nucleotide-binding</keyword>
<feature type="compositionally biased region" description="Polar residues" evidence="10">
    <location>
        <begin position="2942"/>
        <end position="2958"/>
    </location>
</feature>
<evidence type="ECO:0000256" key="9">
    <source>
        <dbReference type="SAM" id="Coils"/>
    </source>
</evidence>
<dbReference type="Pfam" id="PF26026">
    <property type="entry name" value="RNA_hel_CTD"/>
    <property type="match status" value="1"/>
</dbReference>
<dbReference type="InterPro" id="IPR059023">
    <property type="entry name" value="RNA_hel_CTD"/>
</dbReference>
<name>A0AAP0KT33_9MAGN</name>
<dbReference type="CDD" id="cd17917">
    <property type="entry name" value="DEXHc_RHA-like"/>
    <property type="match status" value="1"/>
</dbReference>
<feature type="domain" description="Helicase C-terminal" evidence="12">
    <location>
        <begin position="647"/>
        <end position="819"/>
    </location>
</feature>
<comment type="caution">
    <text evidence="13">The sequence shown here is derived from an EMBL/GenBank/DDBJ whole genome shotgun (WGS) entry which is preliminary data.</text>
</comment>
<evidence type="ECO:0000256" key="1">
    <source>
        <dbReference type="ARBA" id="ARBA00012552"/>
    </source>
</evidence>
<dbReference type="PROSITE" id="PS00690">
    <property type="entry name" value="DEAH_ATP_HELICASE"/>
    <property type="match status" value="1"/>
</dbReference>
<dbReference type="SMART" id="SM00487">
    <property type="entry name" value="DEXDc"/>
    <property type="match status" value="1"/>
</dbReference>
<feature type="region of interest" description="Disordered" evidence="10">
    <location>
        <begin position="2904"/>
        <end position="3168"/>
    </location>
</feature>
<feature type="region of interest" description="Disordered" evidence="10">
    <location>
        <begin position="200"/>
        <end position="220"/>
    </location>
</feature>
<feature type="coiled-coil region" evidence="9">
    <location>
        <begin position="227"/>
        <end position="254"/>
    </location>
</feature>
<dbReference type="GO" id="GO:0005524">
    <property type="term" value="F:ATP binding"/>
    <property type="evidence" value="ECO:0007669"/>
    <property type="project" value="UniProtKB-KW"/>
</dbReference>
<feature type="compositionally biased region" description="Low complexity" evidence="10">
    <location>
        <begin position="3248"/>
        <end position="3265"/>
    </location>
</feature>
<feature type="compositionally biased region" description="Polar residues" evidence="10">
    <location>
        <begin position="3104"/>
        <end position="3121"/>
    </location>
</feature>
<dbReference type="PANTHER" id="PTHR23185:SF0">
    <property type="entry name" value="PROTEIN VIRILIZER HOMOLOG"/>
    <property type="match status" value="1"/>
</dbReference>
<evidence type="ECO:0000256" key="6">
    <source>
        <dbReference type="ARBA" id="ARBA00022884"/>
    </source>
</evidence>
<evidence type="ECO:0000256" key="3">
    <source>
        <dbReference type="ARBA" id="ARBA00022801"/>
    </source>
</evidence>
<keyword evidence="3" id="KW-0378">Hydrolase</keyword>
<feature type="compositionally biased region" description="Low complexity" evidence="10">
    <location>
        <begin position="200"/>
        <end position="209"/>
    </location>
</feature>
<evidence type="ECO:0000259" key="12">
    <source>
        <dbReference type="PROSITE" id="PS51194"/>
    </source>
</evidence>
<feature type="compositionally biased region" description="Polar residues" evidence="10">
    <location>
        <begin position="3328"/>
        <end position="3352"/>
    </location>
</feature>
<dbReference type="FunFam" id="3.40.50.300:FF:000526">
    <property type="entry name" value="DExH-box ATP-dependent RNA helicase DExH3"/>
    <property type="match status" value="1"/>
</dbReference>
<feature type="domain" description="Helicase ATP-binding" evidence="11">
    <location>
        <begin position="396"/>
        <end position="563"/>
    </location>
</feature>
<reference evidence="13 14" key="1">
    <citation type="submission" date="2024-01" db="EMBL/GenBank/DDBJ databases">
        <title>Genome assemblies of Stephania.</title>
        <authorList>
            <person name="Yang L."/>
        </authorList>
    </citation>
    <scope>NUCLEOTIDE SEQUENCE [LARGE SCALE GENOMIC DNA]</scope>
    <source>
        <strain evidence="13">JXDWG</strain>
        <tissue evidence="13">Leaf</tissue>
    </source>
</reference>
<dbReference type="Pfam" id="PF00270">
    <property type="entry name" value="DEAD"/>
    <property type="match status" value="1"/>
</dbReference>
<dbReference type="SMART" id="SM00490">
    <property type="entry name" value="HELICc"/>
    <property type="match status" value="1"/>
</dbReference>
<dbReference type="InterPro" id="IPR027417">
    <property type="entry name" value="P-loop_NTPase"/>
</dbReference>
<evidence type="ECO:0000256" key="10">
    <source>
        <dbReference type="SAM" id="MobiDB-lite"/>
    </source>
</evidence>
<dbReference type="InterPro" id="IPR014001">
    <property type="entry name" value="Helicase_ATP-bd"/>
</dbReference>
<organism evidence="13 14">
    <name type="scientific">Stephania cephalantha</name>
    <dbReference type="NCBI Taxonomy" id="152367"/>
    <lineage>
        <taxon>Eukaryota</taxon>
        <taxon>Viridiplantae</taxon>
        <taxon>Streptophyta</taxon>
        <taxon>Embryophyta</taxon>
        <taxon>Tracheophyta</taxon>
        <taxon>Spermatophyta</taxon>
        <taxon>Magnoliopsida</taxon>
        <taxon>Ranunculales</taxon>
        <taxon>Menispermaceae</taxon>
        <taxon>Menispermoideae</taxon>
        <taxon>Cissampelideae</taxon>
        <taxon>Stephania</taxon>
    </lineage>
</organism>
<evidence type="ECO:0000256" key="7">
    <source>
        <dbReference type="ARBA" id="ARBA00047984"/>
    </source>
</evidence>
<evidence type="ECO:0000256" key="2">
    <source>
        <dbReference type="ARBA" id="ARBA00022741"/>
    </source>
</evidence>
<dbReference type="Pfam" id="PF00271">
    <property type="entry name" value="Helicase_C"/>
    <property type="match status" value="1"/>
</dbReference>
<dbReference type="GO" id="GO:0005634">
    <property type="term" value="C:nucleus"/>
    <property type="evidence" value="ECO:0007669"/>
    <property type="project" value="UniProtKB-SubCell"/>
</dbReference>
<dbReference type="GO" id="GO:0036396">
    <property type="term" value="C:RNA N6-methyladenosine methyltransferase complex"/>
    <property type="evidence" value="ECO:0007669"/>
    <property type="project" value="TreeGrafter"/>
</dbReference>
<dbReference type="InterPro" id="IPR048333">
    <property type="entry name" value="HA2_WH"/>
</dbReference>
<dbReference type="PROSITE" id="PS51192">
    <property type="entry name" value="HELICASE_ATP_BIND_1"/>
    <property type="match status" value="1"/>
</dbReference>
<evidence type="ECO:0000256" key="5">
    <source>
        <dbReference type="ARBA" id="ARBA00022840"/>
    </source>
</evidence>
<feature type="compositionally biased region" description="Polar residues" evidence="10">
    <location>
        <begin position="3435"/>
        <end position="3445"/>
    </location>
</feature>
<feature type="compositionally biased region" description="Pro residues" evidence="10">
    <location>
        <begin position="3236"/>
        <end position="3247"/>
    </location>
</feature>
<feature type="compositionally biased region" description="Polar residues" evidence="10">
    <location>
        <begin position="2817"/>
        <end position="2836"/>
    </location>
</feature>
<evidence type="ECO:0000259" key="11">
    <source>
        <dbReference type="PROSITE" id="PS51192"/>
    </source>
</evidence>
<dbReference type="InterPro" id="IPR002464">
    <property type="entry name" value="DNA/RNA_helicase_DEAH_CS"/>
</dbReference>
<sequence>MQGLQSLLRGNCHSFYKPLHTNQLGFSIRSKSTVANAAAMSHRPNYQGGGRRGGAGGGRRGGGRGGGGRGGRGEQRWWDPAWRAERLRQMAAENPVEVLDENEWWGKMEQLKRGGEQELIIRRNFGREGQQVLDDFARRLGLHFHAYNKGRALVVSKSPLPDYRADLDERHGSTQTEIRMSTETEKKVGNLLASTVAAAPSKGSAGASSKDAKQALSANNVENSVPKMEVDLTKKSLNAELKDKQDEKKASDSLKAMQSFREKLPAFKMKTEFLKAVVENQHLSVSNKEYSRKYKRIMILFKDGKYLEVGKEFLCKNMIGGELMDLPAVIVVVAARMSVGLVYMQFAKSPQQFQLRSRPRVLEKSNSKRERQRHKHRCPKFPLSELVFKCPFIKENRIEERWEVLVVSGETGCGKTTQLPQFILEEEIARLRGADCNIICTQPRRISAISVSARISSERGEDLGETVGYQIRLEAKRSAHTRLLFCTTGILLRQLVDDPELTGVSHLLVDEIHERGMNEDFLLIILRDLLPRRTDLRVILMSATINAEMFSKYFGNAPTIHIPGLTFPVEELFLEDVLEKSRYRIKSEDDGFQGNSRRRRPRDSKKDPLLESFEEIDINSHFKNYSASTRQSLETWSGTQVDLGLVEATIEYICCHEGEGAILVFLTGWDEISKLLDKIKGNKLLGNSSKFLVLPLHGSMPTVNQREIFDRPPSSMRKIVLATNIAESSITIDDVVYVIDCGKAKETSYDALNKLACLLPSWISKASAHQRRGRAGRVQPGVCFRLYPKMIHDAMPQYQLPEILRTPLQELCLHIKSLQLGAVSSFLAKALQPPDPLSVQNAIELLKTIGAIDDMEELTPLGRHLCTLPLDPNIGKMLLIGSIFQCLNPALTIASALAYRDPFVLPINRKEDADAAKRSFAGDSCSDHIALLKAFDSWMDVKRNGRDRSFCWENFLSPLTLQMMENMRNQFLDLLSDIGFVNKSKGPKAYNQYSNDLEMICAILCAGLYPNVVQCKRRGKRTAFYTKEVGKVDIHPASVNAGIHLFPLPYLVYSEKVKTTSIYVRDSTNISDYALLLFGGNLIPSRTGDGIEMLGGYLHFSASKSVLDLIKRLRGELDSLLERKISEPGLDISAESQGVVKAAVELLHSQTIRRKHQKKESERDAITCLAHKSLISKKKEDSAVLFAEPIVITACEFLEQNAPSSSPAVTLLGATSPPSFALEVFVQCEGESRFRRLCQPFLYSHSSSNVLEVEAVVTNHLVVRGSYRSLTLVVYGNTAEDLGQFNMDFDLDSSLASLVCSPAKGKLEDLPPALHSNKFSLEESISSLKSCVLVFNHDISFQLKRFLQLIFRIFSASNARDNVASIVNDVISAISAYVTTDLRCSASAWNQCAQVDVLECRKQLQENLSVATNELHELYKVLQKESCDLSAEQMGEDLKSEAELASIAIELLPDLLNLSPLFGKETPSKESTLVQNKSMILQLSVALVMCSGRESCFQFVGGGGMEQLLHAFHLHTQKSTAITLMFLGVIERATRYAIGCEGFLGWWPREDEHVPIGFSEGYSQILKLLLQKQRHEVASLATYVLHRLHSYEVASRYESAVLSFLEDLSDGGKVTNAGVDMLVNARFLLKKLLKLLNSCGPVEDPSPMAYASKSLNLGQDEGILSYQATVKLISSSSSCFSKCEVDPHLLSLLMVYFLALLFLRFSAWNGNIIAFLLAVQMSYQEEKGFLALSVALLSSKALRSGTGHTLKIFLDIVSSIEAILLSLLFCRPGLNFLLLQPEVTCALILSLRGPEDFNEEESVPLRYAAILISKGFFCPPQDVGKIAELHLRVVSAIDRLLSSNPQSEELLWILWELCGISRSDSGRLALLALGHFPEAISVLMEALRAAKELEPAASNAGNSSLNLAIYHSAAELFEAFVSDSTAASLGSWIEHVVELHRALHSSSSGSNRKDAPTRLLEWIDAGVVYQKNGATGLLRYAAVASGGDALLTSASVSVSDSMDVENVVEDSATGSDIQVMDNLLGKLVSDKYFDGVTLRDSSVAQLTTAFRILAFISENSSVAAALYDEGALTLIYVVLLNCKFMLERSSNTYDYLVDEGAESNSTSDLLLERSREQSLVDLMIPTLVLLINLLQKLQDTKEQHRNTKLLNALLRLHREVSLKLAACAADLSSPYPGSALGLGTVCHLIVSALACWPIFGWTPCLFNSLLDSVQATSSLALGPKEACSLLCLLADLLPEEGIWHWKSGMPPLSAMKTLAIGTLLGPHKERQVNWYLHPGHVETLLGRLTPLMEKFAQIVLRFAFTALVVIQDMLRVLVVRMALQKVDSAVVLLRPIFSWIHEHVSETSNLSDIEVLKAYRLLEFLSSLLEHPCGKSLLLKEGAVNMLIKVLLKCSNASYSEAKCFAENRTSVKGGLSLLSWCLPVFKSFTLICDSQEHTTLNKTMPKLTIDECSVVLKHVLKLCQSLPVGKELLFCLLALRGLASCKEGKDAFSSIFMEIQSASPEKLEVERGTEQEGNDTLVHSSDWGRHPALLYCWRNLMRGMNDMDELSTYAIDGLSSLSSSALDFCADSGNINMEGVSVLRLLFRLPIDLNAGEHSSERLKDIHAVIDLLDIKIREDKQFASSYMRTGLLQVKEMVEALLMVLQSTADLVKVADLKPRRLCLLSSDVPDASNALMSQLIPSITTRSAMKEDIISLFSQIGKSENGAEKSQDFSSLGGLSQKFLWECPDSLPDKLAMSVLPLKRKMASMEGPNRRSRDNSGAENVGPNALARGMGPPTASGPTRRDTFRQRKPNTSRPPSMHVDDYVARERNNDGTSGTPNASIQRGGSNSGRPPSIHVDEFMARQRDRQVPMASVAGEMAPPAKNAPAENDIGPEKIDKSRQLKADLDDDLQINIVFDGEESEPEDRLPFPQPDDNLQSASVVVEGRPPRSIVEETESNANGNTQISNRNSPLRSNADEVAPSELSSRRSVSRPERQLSREASVSSEKKFFGTNTEKAFFHEQSDEMKHTGAVKASNGFDSSTAPKVSAFRTPFYNKNSASSGELHGDSRMPQPVLYQRDGQQPTINIPQASGSQGLRDQKQALNQPPLPPFPPPPNILSGLSQNAENVQSHASSYGHSIRDMPPPLPSGFPSQPFDGSGPSTVPSTHVREDRASHPNFSSGLLPLTNASEIISDSFNSQLQTDYSSTFNNASSTPVASRPPRLDSKYSWTSLSAANRLQDVNSSLTGGTARPPPLPPMPPPFSASSMMQMSVKSSTSQSSGYNQASVGNHQLPLGSSSSVADARMGTLAASGGSLTSYSPPQLVSPLLMSRPASVPVGLFSGPSMQHQGQTTPSLLHSVSTPPSIHSAQPRVQLQPLQPPQPPHPPPHLRPPIEVSQQLELGLSLLQNPIQVQGHPFQMQQQPHLSPIPIYFQSQQPEPSAQSQQPHQVENAQSQSLLQQGDSASLQHYFSSPEAIQSLLSDREKLCQLLEQHPKLMQLLQLDRHGTTRPTIAASILWLGQVLFPSTCGSVNYLSEHN</sequence>
<feature type="compositionally biased region" description="Gly residues" evidence="10">
    <location>
        <begin position="47"/>
        <end position="70"/>
    </location>
</feature>
<proteinExistence type="inferred from homology"/>
<evidence type="ECO:0000313" key="14">
    <source>
        <dbReference type="Proteomes" id="UP001419268"/>
    </source>
</evidence>
<dbReference type="PROSITE" id="PS51194">
    <property type="entry name" value="HELICASE_CTER"/>
    <property type="match status" value="1"/>
</dbReference>
<dbReference type="FunFam" id="3.40.50.300:FF:000931">
    <property type="entry name" value="DExH-box ATP-dependent RNA helicase DExH1"/>
    <property type="match status" value="1"/>
</dbReference>
<evidence type="ECO:0000313" key="13">
    <source>
        <dbReference type="EMBL" id="KAK9156870.1"/>
    </source>
</evidence>
<dbReference type="Pfam" id="PF07717">
    <property type="entry name" value="OB_NTP_bind"/>
    <property type="match status" value="1"/>
</dbReference>
<feature type="region of interest" description="Disordered" evidence="10">
    <location>
        <begin position="3227"/>
        <end position="3275"/>
    </location>
</feature>
<evidence type="ECO:0000256" key="8">
    <source>
        <dbReference type="ARBA" id="ARBA00060772"/>
    </source>
</evidence>
<feature type="compositionally biased region" description="Polar residues" evidence="10">
    <location>
        <begin position="3064"/>
        <end position="3089"/>
    </location>
</feature>
<dbReference type="InterPro" id="IPR001650">
    <property type="entry name" value="Helicase_C-like"/>
</dbReference>
<dbReference type="SMART" id="SM00847">
    <property type="entry name" value="HA2"/>
    <property type="match status" value="1"/>
</dbReference>
<dbReference type="Proteomes" id="UP001419268">
    <property type="component" value="Unassembled WGS sequence"/>
</dbReference>
<keyword evidence="4" id="KW-0347">Helicase</keyword>
<dbReference type="Pfam" id="PF04408">
    <property type="entry name" value="WHD_HA2"/>
    <property type="match status" value="1"/>
</dbReference>
<feature type="compositionally biased region" description="Basic and acidic residues" evidence="10">
    <location>
        <begin position="3002"/>
        <end position="3013"/>
    </location>
</feature>
<feature type="compositionally biased region" description="Pro residues" evidence="10">
    <location>
        <begin position="3091"/>
        <end position="3101"/>
    </location>
</feature>
<dbReference type="Gene3D" id="3.40.50.300">
    <property type="entry name" value="P-loop containing nucleotide triphosphate hydrolases"/>
    <property type="match status" value="2"/>
</dbReference>
<dbReference type="GO" id="GO:0006397">
    <property type="term" value="P:mRNA processing"/>
    <property type="evidence" value="ECO:0007669"/>
    <property type="project" value="UniProtKB-KW"/>
</dbReference>
<keyword evidence="6" id="KW-0694">RNA-binding</keyword>
<evidence type="ECO:0000256" key="4">
    <source>
        <dbReference type="ARBA" id="ARBA00022806"/>
    </source>
</evidence>
<feature type="compositionally biased region" description="Polar residues" evidence="10">
    <location>
        <begin position="3266"/>
        <end position="3275"/>
    </location>
</feature>
<dbReference type="EMBL" id="JBBNAG010000002">
    <property type="protein sequence ID" value="KAK9156870.1"/>
    <property type="molecule type" value="Genomic_DNA"/>
</dbReference>
<dbReference type="EC" id="3.6.4.13" evidence="1"/>
<dbReference type="InterPro" id="IPR011709">
    <property type="entry name" value="DEAD-box_helicase_OB_fold"/>
</dbReference>
<dbReference type="GO" id="GO:0003723">
    <property type="term" value="F:RNA binding"/>
    <property type="evidence" value="ECO:0007669"/>
    <property type="project" value="UniProtKB-KW"/>
</dbReference>
<feature type="region of interest" description="Disordered" evidence="10">
    <location>
        <begin position="2749"/>
        <end position="2840"/>
    </location>
</feature>
<feature type="region of interest" description="Disordered" evidence="10">
    <location>
        <begin position="3420"/>
        <end position="3445"/>
    </location>
</feature>
<feature type="region of interest" description="Disordered" evidence="10">
    <location>
        <begin position="41"/>
        <end position="75"/>
    </location>
</feature>
<dbReference type="InterPro" id="IPR011545">
    <property type="entry name" value="DEAD/DEAH_box_helicase_dom"/>
</dbReference>
<keyword evidence="9" id="KW-0175">Coiled coil</keyword>
<accession>A0AAP0KT33</accession>
<feature type="compositionally biased region" description="Basic and acidic residues" evidence="10">
    <location>
        <begin position="2805"/>
        <end position="2816"/>
    </location>
</feature>
<dbReference type="CDD" id="cd18791">
    <property type="entry name" value="SF2_C_RHA"/>
    <property type="match status" value="1"/>
</dbReference>